<dbReference type="EMBL" id="FOCT01000004">
    <property type="protein sequence ID" value="SEN43608.1"/>
    <property type="molecule type" value="Genomic_DNA"/>
</dbReference>
<gene>
    <name evidence="1" type="ORF">SAMN05216404_104212</name>
</gene>
<proteinExistence type="predicted"/>
<evidence type="ECO:0000313" key="1">
    <source>
        <dbReference type="EMBL" id="SEN43608.1"/>
    </source>
</evidence>
<accession>A0A1H8GJW8</accession>
<sequence>MEMKSNLELPANMAFGNPYARTVNVGESEIIRYSYRELQITLSSLCARGAGGGESDNATKSALYAILCSAPREILKAETEQP</sequence>
<dbReference type="Proteomes" id="UP000183898">
    <property type="component" value="Unassembled WGS sequence"/>
</dbReference>
<evidence type="ECO:0000313" key="2">
    <source>
        <dbReference type="Proteomes" id="UP000183898"/>
    </source>
</evidence>
<name>A0A1H8GJW8_9PROT</name>
<reference evidence="1 2" key="1">
    <citation type="submission" date="2016-10" db="EMBL/GenBank/DDBJ databases">
        <authorList>
            <person name="de Groot N.N."/>
        </authorList>
    </citation>
    <scope>NUCLEOTIDE SEQUENCE [LARGE SCALE GENOMIC DNA]</scope>
    <source>
        <strain evidence="1 2">Nl18</strain>
    </source>
</reference>
<protein>
    <submittedName>
        <fullName evidence="1">Uncharacterized protein</fullName>
    </submittedName>
</protein>
<organism evidence="1 2">
    <name type="scientific">Nitrosospira multiformis</name>
    <dbReference type="NCBI Taxonomy" id="1231"/>
    <lineage>
        <taxon>Bacteria</taxon>
        <taxon>Pseudomonadati</taxon>
        <taxon>Pseudomonadota</taxon>
        <taxon>Betaproteobacteria</taxon>
        <taxon>Nitrosomonadales</taxon>
        <taxon>Nitrosomonadaceae</taxon>
        <taxon>Nitrosospira</taxon>
    </lineage>
</organism>
<dbReference type="AlphaFoldDB" id="A0A1H8GJW8"/>